<evidence type="ECO:0000256" key="3">
    <source>
        <dbReference type="ARBA" id="ARBA00004236"/>
    </source>
</evidence>
<keyword evidence="13 14" id="KW-0472">Membrane</keyword>
<dbReference type="GO" id="GO:0000155">
    <property type="term" value="F:phosphorelay sensor kinase activity"/>
    <property type="evidence" value="ECO:0007669"/>
    <property type="project" value="InterPro"/>
</dbReference>
<evidence type="ECO:0000256" key="4">
    <source>
        <dbReference type="ARBA" id="ARBA00012438"/>
    </source>
</evidence>
<feature type="transmembrane region" description="Helical" evidence="14">
    <location>
        <begin position="457"/>
        <end position="478"/>
    </location>
</feature>
<evidence type="ECO:0000256" key="7">
    <source>
        <dbReference type="ARBA" id="ARBA00022692"/>
    </source>
</evidence>
<evidence type="ECO:0000256" key="14">
    <source>
        <dbReference type="SAM" id="Phobius"/>
    </source>
</evidence>
<dbReference type="Gene3D" id="1.20.120.620">
    <property type="entry name" value="Backbone structure of the membrane domain of e. Coli histidine kinase receptor kdpd"/>
    <property type="match status" value="1"/>
</dbReference>
<dbReference type="SMART" id="SM00388">
    <property type="entry name" value="HisKA"/>
    <property type="match status" value="1"/>
</dbReference>
<dbReference type="Pfam" id="PF13493">
    <property type="entry name" value="DUF4118"/>
    <property type="match status" value="1"/>
</dbReference>
<protein>
    <recommendedName>
        <fullName evidence="4">histidine kinase</fullName>
        <ecNumber evidence="4">2.7.13.3</ecNumber>
    </recommendedName>
</protein>
<dbReference type="PANTHER" id="PTHR45569">
    <property type="entry name" value="SENSOR PROTEIN KDPD"/>
    <property type="match status" value="1"/>
</dbReference>
<dbReference type="SUPFAM" id="SSF55874">
    <property type="entry name" value="ATPase domain of HSP90 chaperone/DNA topoisomerase II/histidine kinase"/>
    <property type="match status" value="1"/>
</dbReference>
<proteinExistence type="predicted"/>
<comment type="subcellular location">
    <subcellularLocation>
        <location evidence="3">Cell membrane</location>
    </subcellularLocation>
    <subcellularLocation>
        <location evidence="2">Membrane</location>
        <topology evidence="2">Multi-pass membrane protein</topology>
    </subcellularLocation>
</comment>
<dbReference type="PANTHER" id="PTHR45569:SF1">
    <property type="entry name" value="SENSOR PROTEIN KDPD"/>
    <property type="match status" value="1"/>
</dbReference>
<organism evidence="16 17">
    <name type="scientific">Mycolicibacterium tokaiense</name>
    <dbReference type="NCBI Taxonomy" id="39695"/>
    <lineage>
        <taxon>Bacteria</taxon>
        <taxon>Bacillati</taxon>
        <taxon>Actinomycetota</taxon>
        <taxon>Actinomycetes</taxon>
        <taxon>Mycobacteriales</taxon>
        <taxon>Mycobacteriaceae</taxon>
        <taxon>Mycolicibacterium</taxon>
    </lineage>
</organism>
<keyword evidence="6 16" id="KW-0808">Transferase</keyword>
<dbReference type="GO" id="GO:0005524">
    <property type="term" value="F:ATP binding"/>
    <property type="evidence" value="ECO:0007669"/>
    <property type="project" value="UniProtKB-KW"/>
</dbReference>
<dbReference type="FunFam" id="3.40.50.620:FF:000112">
    <property type="entry name" value="Sensor histidine kinase KdpD"/>
    <property type="match status" value="1"/>
</dbReference>
<evidence type="ECO:0000313" key="16">
    <source>
        <dbReference type="EMBL" id="STZ60616.1"/>
    </source>
</evidence>
<dbReference type="Gene3D" id="3.40.50.300">
    <property type="entry name" value="P-loop containing nucleotide triphosphate hydrolases"/>
    <property type="match status" value="1"/>
</dbReference>
<accession>A0A378TLX6</accession>
<dbReference type="Pfam" id="PF02518">
    <property type="entry name" value="HATPase_c"/>
    <property type="match status" value="1"/>
</dbReference>
<keyword evidence="8" id="KW-0547">Nucleotide-binding</keyword>
<evidence type="ECO:0000256" key="5">
    <source>
        <dbReference type="ARBA" id="ARBA00022553"/>
    </source>
</evidence>
<dbReference type="InterPro" id="IPR027417">
    <property type="entry name" value="P-loop_NTPase"/>
</dbReference>
<keyword evidence="9" id="KW-0418">Kinase</keyword>
<gene>
    <name evidence="16" type="primary">kdpD</name>
    <name evidence="16" type="ORF">NCTC10821_04158</name>
</gene>
<dbReference type="PROSITE" id="PS50109">
    <property type="entry name" value="HIS_KIN"/>
    <property type="match status" value="1"/>
</dbReference>
<dbReference type="GO" id="GO:0005886">
    <property type="term" value="C:plasma membrane"/>
    <property type="evidence" value="ECO:0007669"/>
    <property type="project" value="UniProtKB-SubCell"/>
</dbReference>
<dbReference type="InterPro" id="IPR003594">
    <property type="entry name" value="HATPase_dom"/>
</dbReference>
<dbReference type="Pfam" id="PF00512">
    <property type="entry name" value="HisKA"/>
    <property type="match status" value="1"/>
</dbReference>
<dbReference type="SUPFAM" id="SSF47384">
    <property type="entry name" value="Homodimeric domain of signal transducing histidine kinase"/>
    <property type="match status" value="1"/>
</dbReference>
<evidence type="ECO:0000256" key="1">
    <source>
        <dbReference type="ARBA" id="ARBA00000085"/>
    </source>
</evidence>
<evidence type="ECO:0000256" key="6">
    <source>
        <dbReference type="ARBA" id="ARBA00022679"/>
    </source>
</evidence>
<dbReference type="InterPro" id="IPR014729">
    <property type="entry name" value="Rossmann-like_a/b/a_fold"/>
</dbReference>
<dbReference type="CDD" id="cd00075">
    <property type="entry name" value="HATPase"/>
    <property type="match status" value="1"/>
</dbReference>
<evidence type="ECO:0000256" key="13">
    <source>
        <dbReference type="ARBA" id="ARBA00023136"/>
    </source>
</evidence>
<evidence type="ECO:0000256" key="12">
    <source>
        <dbReference type="ARBA" id="ARBA00023012"/>
    </source>
</evidence>
<dbReference type="Gene3D" id="1.10.287.130">
    <property type="match status" value="1"/>
</dbReference>
<dbReference type="PRINTS" id="PR00344">
    <property type="entry name" value="BCTRLSENSOR"/>
</dbReference>
<feature type="transmembrane region" description="Helical" evidence="14">
    <location>
        <begin position="410"/>
        <end position="437"/>
    </location>
</feature>
<dbReference type="RefSeq" id="WP_115279723.1">
    <property type="nucleotide sequence ID" value="NZ_AP022600.1"/>
</dbReference>
<comment type="catalytic activity">
    <reaction evidence="1">
        <text>ATP + protein L-histidine = ADP + protein N-phospho-L-histidine.</text>
        <dbReference type="EC" id="2.7.13.3"/>
    </reaction>
</comment>
<dbReference type="SUPFAM" id="SSF52402">
    <property type="entry name" value="Adenine nucleotide alpha hydrolases-like"/>
    <property type="match status" value="1"/>
</dbReference>
<dbReference type="InterPro" id="IPR025201">
    <property type="entry name" value="KdpD_TM"/>
</dbReference>
<dbReference type="EMBL" id="UGQT01000001">
    <property type="protein sequence ID" value="STZ60616.1"/>
    <property type="molecule type" value="Genomic_DNA"/>
</dbReference>
<dbReference type="InterPro" id="IPR036890">
    <property type="entry name" value="HATPase_C_sf"/>
</dbReference>
<dbReference type="AlphaFoldDB" id="A0A378TLX6"/>
<evidence type="ECO:0000256" key="10">
    <source>
        <dbReference type="ARBA" id="ARBA00022840"/>
    </source>
</evidence>
<dbReference type="Gene3D" id="3.40.50.620">
    <property type="entry name" value="HUPs"/>
    <property type="match status" value="1"/>
</dbReference>
<keyword evidence="7 14" id="KW-0812">Transmembrane</keyword>
<dbReference type="FunFam" id="1.10.287.130:FF:000021">
    <property type="entry name" value="Sensor histidine kinase KdpD"/>
    <property type="match status" value="1"/>
</dbReference>
<dbReference type="OrthoDB" id="9806130at2"/>
<dbReference type="EC" id="2.7.13.3" evidence="4"/>
<dbReference type="CDD" id="cd00082">
    <property type="entry name" value="HisKA"/>
    <property type="match status" value="1"/>
</dbReference>
<dbReference type="Pfam" id="PF02702">
    <property type="entry name" value="KdpD"/>
    <property type="match status" value="1"/>
</dbReference>
<keyword evidence="5" id="KW-0597">Phosphoprotein</keyword>
<evidence type="ECO:0000313" key="17">
    <source>
        <dbReference type="Proteomes" id="UP000254978"/>
    </source>
</evidence>
<sequence length="834" mass="88563">MSTTKRGELRIYLGAAPGVGKTFAMLGEAHRRLERGTDLVAAVVETHGRRKTAELLDGIEIVPPRYIDYRGGTFPELDVPAVIARAPEVVLVDELAHTNTPGSKNPKRWQDIGEILDAGITVISTVNVQHLESLNDVVAQITGIEQKETVPDAVVRSADQIELVDITPEALRRRLSHGNVYQPDRIDAALSNYFRRGNLTALRELALLWLADQVDAALAKYRADHQISATWEARERVVVAVTGGPESETLVRRASRIASKSSAELMVVHVVRGDGLSGVSAPQMGKIRELATSVSATLHTVVGDDVPSALLDFARERNATQLVLGTSRRSRWARIFDEGIGARTVQQSGKIDVHMVTHEETKPGWNLASLSPRSRYLTSWLAAAVVPTLICAITVLLLDPLLGVAGESALFFIGVLVVALLGGVAPAALSAVLSGFLLNYFLVDPRYTFTIAAPDSAVTVVVLLAVAVAVAALVDSAAKRAREARWASREAELLALFAGSVLRGADLTALLERVRETYLQKSVSLLREGSGVVACVGENPCADVESADTAIEVGDDEFWLLMTGRRLPARDRRVLGAVATQAAGLVRQRELTEEASRAEAIAKADDLRRSLLSAVSHDLRTPLAAAKAAVSSLRSDDVAFSPEDTAELLATVEESIDGLTTLVGNLLDSSRLAAGVVKPSVNRVYVEEAVQRALLAISRGSTAAGRAALDRVKVEVGDAVVSADPGLLERVLVNLIDNALRYSAGGWVRVNAGQVGERVLINVVDEGPGVARGTEESMFAPFQRLGDSDNTTGVGLGLSVARGFAQAMGGSISVTDTPGGGLTVVVELPAGGPR</sequence>
<keyword evidence="11 14" id="KW-1133">Transmembrane helix</keyword>
<dbReference type="Gene3D" id="3.30.565.10">
    <property type="entry name" value="Histidine kinase-like ATPase, C-terminal domain"/>
    <property type="match status" value="1"/>
</dbReference>
<dbReference type="InterPro" id="IPR052023">
    <property type="entry name" value="Histidine_kinase_KdpD"/>
</dbReference>
<evidence type="ECO:0000256" key="9">
    <source>
        <dbReference type="ARBA" id="ARBA00022777"/>
    </source>
</evidence>
<evidence type="ECO:0000256" key="11">
    <source>
        <dbReference type="ARBA" id="ARBA00022989"/>
    </source>
</evidence>
<evidence type="ECO:0000259" key="15">
    <source>
        <dbReference type="PROSITE" id="PS50109"/>
    </source>
</evidence>
<name>A0A378TLX6_9MYCO</name>
<dbReference type="Proteomes" id="UP000254978">
    <property type="component" value="Unassembled WGS sequence"/>
</dbReference>
<feature type="transmembrane region" description="Helical" evidence="14">
    <location>
        <begin position="377"/>
        <end position="398"/>
    </location>
</feature>
<dbReference type="InterPro" id="IPR003661">
    <property type="entry name" value="HisK_dim/P_dom"/>
</dbReference>
<dbReference type="GO" id="GO:0005737">
    <property type="term" value="C:cytoplasm"/>
    <property type="evidence" value="ECO:0007669"/>
    <property type="project" value="UniProtKB-ARBA"/>
</dbReference>
<dbReference type="InterPro" id="IPR005467">
    <property type="entry name" value="His_kinase_dom"/>
</dbReference>
<dbReference type="InterPro" id="IPR036097">
    <property type="entry name" value="HisK_dim/P_sf"/>
</dbReference>
<evidence type="ECO:0000256" key="8">
    <source>
        <dbReference type="ARBA" id="ARBA00022741"/>
    </source>
</evidence>
<dbReference type="InterPro" id="IPR003852">
    <property type="entry name" value="Sig_transdc_His_kinase_KdpD_N"/>
</dbReference>
<dbReference type="FunFam" id="3.40.50.300:FF:000483">
    <property type="entry name" value="Sensor histidine kinase KdpD"/>
    <property type="match status" value="1"/>
</dbReference>
<dbReference type="CDD" id="cd01987">
    <property type="entry name" value="USP_KdpD-like"/>
    <property type="match status" value="1"/>
</dbReference>
<keyword evidence="12" id="KW-0902">Two-component regulatory system</keyword>
<evidence type="ECO:0000256" key="2">
    <source>
        <dbReference type="ARBA" id="ARBA00004141"/>
    </source>
</evidence>
<dbReference type="InterPro" id="IPR006016">
    <property type="entry name" value="UspA"/>
</dbReference>
<dbReference type="InterPro" id="IPR004358">
    <property type="entry name" value="Sig_transdc_His_kin-like_C"/>
</dbReference>
<keyword evidence="17" id="KW-1185">Reference proteome</keyword>
<reference evidence="16 17" key="1">
    <citation type="submission" date="2018-06" db="EMBL/GenBank/DDBJ databases">
        <authorList>
            <consortium name="Pathogen Informatics"/>
            <person name="Doyle S."/>
        </authorList>
    </citation>
    <scope>NUCLEOTIDE SEQUENCE [LARGE SCALE GENOMIC DNA]</scope>
    <source>
        <strain evidence="16 17">NCTC10821</strain>
    </source>
</reference>
<dbReference type="SMART" id="SM00387">
    <property type="entry name" value="HATPase_c"/>
    <property type="match status" value="1"/>
</dbReference>
<dbReference type="Pfam" id="PF00582">
    <property type="entry name" value="Usp"/>
    <property type="match status" value="1"/>
</dbReference>
<feature type="domain" description="Histidine kinase" evidence="15">
    <location>
        <begin position="614"/>
        <end position="832"/>
    </location>
</feature>
<dbReference type="InterPro" id="IPR038318">
    <property type="entry name" value="KdpD_sf"/>
</dbReference>
<keyword evidence="10" id="KW-0067">ATP-binding</keyword>